<organism evidence="1 2">
    <name type="scientific">Pleomorphomonas diazotrophica</name>
    <dbReference type="NCBI Taxonomy" id="1166257"/>
    <lineage>
        <taxon>Bacteria</taxon>
        <taxon>Pseudomonadati</taxon>
        <taxon>Pseudomonadota</taxon>
        <taxon>Alphaproteobacteria</taxon>
        <taxon>Hyphomicrobiales</taxon>
        <taxon>Pleomorphomonadaceae</taxon>
        <taxon>Pleomorphomonas</taxon>
    </lineage>
</organism>
<evidence type="ECO:0000313" key="2">
    <source>
        <dbReference type="Proteomes" id="UP000233491"/>
    </source>
</evidence>
<comment type="caution">
    <text evidence="1">The sequence shown here is derived from an EMBL/GenBank/DDBJ whole genome shotgun (WGS) entry which is preliminary data.</text>
</comment>
<dbReference type="Proteomes" id="UP000233491">
    <property type="component" value="Unassembled WGS sequence"/>
</dbReference>
<name>A0A1I4W486_9HYPH</name>
<evidence type="ECO:0000313" key="1">
    <source>
        <dbReference type="EMBL" id="PKR87853.1"/>
    </source>
</evidence>
<sequence length="59" mass="6806">MAEAHAEVAPLALLEPSSTKLKHLVVQRRFKVICWSSRFSISLRKPDRQVLQWPFKSMG</sequence>
<gene>
    <name evidence="1" type="ORF">CXZ10_17145</name>
</gene>
<dbReference type="AlphaFoldDB" id="A0A1I4W486"/>
<proteinExistence type="predicted"/>
<reference evidence="1 2" key="1">
    <citation type="submission" date="2017-12" db="EMBL/GenBank/DDBJ databases">
        <title>Anaerobic carbon monoxide metabolism by Pleomorphomonas carboxyditropha sp. nov., a new mesophilic hydrogenogenic carboxidotroph.</title>
        <authorList>
            <person name="Esquivel-Elizondo S."/>
            <person name="Krajmalnik-Brown R."/>
        </authorList>
    </citation>
    <scope>NUCLEOTIDE SEQUENCE [LARGE SCALE GENOMIC DNA]</scope>
    <source>
        <strain evidence="1 2">R5-392</strain>
    </source>
</reference>
<dbReference type="EMBL" id="PJNW01000015">
    <property type="protein sequence ID" value="PKR87853.1"/>
    <property type="molecule type" value="Genomic_DNA"/>
</dbReference>
<accession>A0A1I4W486</accession>
<protein>
    <submittedName>
        <fullName evidence="1">Uncharacterized protein</fullName>
    </submittedName>
</protein>
<keyword evidence="2" id="KW-1185">Reference proteome</keyword>